<evidence type="ECO:0000313" key="1">
    <source>
        <dbReference type="EMBL" id="OQX06117.1"/>
    </source>
</evidence>
<dbReference type="InterPro" id="IPR025500">
    <property type="entry name" value="DUF4390"/>
</dbReference>
<dbReference type="Pfam" id="PF14334">
    <property type="entry name" value="DUF4390"/>
    <property type="match status" value="1"/>
</dbReference>
<gene>
    <name evidence="1" type="ORF">BWK73_31725</name>
</gene>
<accession>A0A1Y1QHZ3</accession>
<evidence type="ECO:0000313" key="2">
    <source>
        <dbReference type="Proteomes" id="UP000192491"/>
    </source>
</evidence>
<dbReference type="AlphaFoldDB" id="A0A1Y1QHZ3"/>
<sequence>MSKVIGVRWLLGVFLCFWLSTATSGVTPGISFRGFAVTEGESPHTLVTQVQLDYQLTQYLRDGLLNGMTLENAVTFGLEWHQTWWWNTQRHLASVKSELKYHPLTKQYQLVRLDTGEDWSFSTLIAALEQMGHLEDYPLPTLPQNAYGNDASLVVGVRLSPKTLHLPLKIQALFSDRYALESEGVMWPIP</sequence>
<organism evidence="1 2">
    <name type="scientific">Thiothrix lacustris</name>
    <dbReference type="NCBI Taxonomy" id="525917"/>
    <lineage>
        <taxon>Bacteria</taxon>
        <taxon>Pseudomonadati</taxon>
        <taxon>Pseudomonadota</taxon>
        <taxon>Gammaproteobacteria</taxon>
        <taxon>Thiotrichales</taxon>
        <taxon>Thiotrichaceae</taxon>
        <taxon>Thiothrix</taxon>
    </lineage>
</organism>
<dbReference type="Proteomes" id="UP000192491">
    <property type="component" value="Unassembled WGS sequence"/>
</dbReference>
<name>A0A1Y1QHZ3_9GAMM</name>
<dbReference type="EMBL" id="MTEJ01000259">
    <property type="protein sequence ID" value="OQX06117.1"/>
    <property type="molecule type" value="Genomic_DNA"/>
</dbReference>
<comment type="caution">
    <text evidence="1">The sequence shown here is derived from an EMBL/GenBank/DDBJ whole genome shotgun (WGS) entry which is preliminary data.</text>
</comment>
<protein>
    <recommendedName>
        <fullName evidence="3">DUF4390 domain-containing protein</fullName>
    </recommendedName>
</protein>
<evidence type="ECO:0008006" key="3">
    <source>
        <dbReference type="Google" id="ProtNLM"/>
    </source>
</evidence>
<proteinExistence type="predicted"/>
<reference evidence="1 2" key="1">
    <citation type="submission" date="2017-01" db="EMBL/GenBank/DDBJ databases">
        <title>Novel large sulfur bacteria in the metagenomes of groundwater-fed chemosynthetic microbial mats in the Lake Huron basin.</title>
        <authorList>
            <person name="Sharrar A.M."/>
            <person name="Flood B.E."/>
            <person name="Bailey J.V."/>
            <person name="Jones D.S."/>
            <person name="Biddanda B."/>
            <person name="Ruberg S.A."/>
            <person name="Marcus D.N."/>
            <person name="Dick G.J."/>
        </authorList>
    </citation>
    <scope>NUCLEOTIDE SEQUENCE [LARGE SCALE GENOMIC DNA]</scope>
    <source>
        <strain evidence="1">A8</strain>
    </source>
</reference>